<accession>A0A9W6GG09</accession>
<comment type="similarity">
    <text evidence="1 6 7">Belongs to the universal ribosomal protein uL23 family.</text>
</comment>
<reference evidence="8" key="1">
    <citation type="submission" date="2022-12" db="EMBL/GenBank/DDBJ databases">
        <title>Reference genome sequencing for broad-spectrum identification of bacterial and archaeal isolates by mass spectrometry.</title>
        <authorList>
            <person name="Sekiguchi Y."/>
            <person name="Tourlousse D.M."/>
        </authorList>
    </citation>
    <scope>NUCLEOTIDE SEQUENCE</scope>
    <source>
        <strain evidence="8">TSL-P1</strain>
    </source>
</reference>
<keyword evidence="5 6" id="KW-0687">Ribonucleoprotein</keyword>
<dbReference type="GO" id="GO:0003735">
    <property type="term" value="F:structural constituent of ribosome"/>
    <property type="evidence" value="ECO:0007669"/>
    <property type="project" value="InterPro"/>
</dbReference>
<evidence type="ECO:0000256" key="6">
    <source>
        <dbReference type="HAMAP-Rule" id="MF_01369"/>
    </source>
</evidence>
<evidence type="ECO:0000256" key="7">
    <source>
        <dbReference type="RuleBase" id="RU003934"/>
    </source>
</evidence>
<evidence type="ECO:0000256" key="1">
    <source>
        <dbReference type="ARBA" id="ARBA00006700"/>
    </source>
</evidence>
<dbReference type="Proteomes" id="UP001144297">
    <property type="component" value="Unassembled WGS sequence"/>
</dbReference>
<keyword evidence="9" id="KW-1185">Reference proteome</keyword>
<dbReference type="HAMAP" id="MF_01369_B">
    <property type="entry name" value="Ribosomal_uL23_B"/>
    <property type="match status" value="1"/>
</dbReference>
<dbReference type="InterPro" id="IPR012678">
    <property type="entry name" value="Ribosomal_uL23/eL15/eS24_sf"/>
</dbReference>
<dbReference type="GO" id="GO:0006412">
    <property type="term" value="P:translation"/>
    <property type="evidence" value="ECO:0007669"/>
    <property type="project" value="UniProtKB-UniRule"/>
</dbReference>
<dbReference type="GO" id="GO:0005840">
    <property type="term" value="C:ribosome"/>
    <property type="evidence" value="ECO:0007669"/>
    <property type="project" value="UniProtKB-KW"/>
</dbReference>
<name>A0A9W6GG09_9BACT</name>
<protein>
    <recommendedName>
        <fullName evidence="6">Large ribosomal subunit protein uL23</fullName>
    </recommendedName>
</protein>
<dbReference type="InterPro" id="IPR001014">
    <property type="entry name" value="Ribosomal_uL23_CS"/>
</dbReference>
<keyword evidence="2 6" id="KW-0699">rRNA-binding</keyword>
<dbReference type="NCBIfam" id="NF004363">
    <property type="entry name" value="PRK05738.2-4"/>
    <property type="match status" value="1"/>
</dbReference>
<evidence type="ECO:0000256" key="4">
    <source>
        <dbReference type="ARBA" id="ARBA00022980"/>
    </source>
</evidence>
<dbReference type="InterPro" id="IPR012677">
    <property type="entry name" value="Nucleotide-bd_a/b_plait_sf"/>
</dbReference>
<comment type="subunit">
    <text evidence="6">Part of the 50S ribosomal subunit. Contacts protein L29, and trigger factor when it is bound to the ribosome.</text>
</comment>
<dbReference type="GO" id="GO:0019843">
    <property type="term" value="F:rRNA binding"/>
    <property type="evidence" value="ECO:0007669"/>
    <property type="project" value="UniProtKB-UniRule"/>
</dbReference>
<keyword evidence="3 6" id="KW-0694">RNA-binding</keyword>
<dbReference type="PROSITE" id="PS00050">
    <property type="entry name" value="RIBOSOMAL_L23"/>
    <property type="match status" value="1"/>
</dbReference>
<keyword evidence="4 6" id="KW-0689">Ribosomal protein</keyword>
<dbReference type="Gene3D" id="3.30.70.330">
    <property type="match status" value="1"/>
</dbReference>
<dbReference type="Pfam" id="PF00276">
    <property type="entry name" value="Ribosomal_L23"/>
    <property type="match status" value="1"/>
</dbReference>
<evidence type="ECO:0000256" key="2">
    <source>
        <dbReference type="ARBA" id="ARBA00022730"/>
    </source>
</evidence>
<comment type="function">
    <text evidence="6">One of the early assembly proteins it binds 23S rRNA. One of the proteins that surrounds the polypeptide exit tunnel on the outside of the ribosome. Forms the main docking site for trigger factor binding to the ribosome.</text>
</comment>
<dbReference type="FunFam" id="3.30.70.330:FF:000001">
    <property type="entry name" value="50S ribosomal protein L23"/>
    <property type="match status" value="1"/>
</dbReference>
<dbReference type="SUPFAM" id="SSF54189">
    <property type="entry name" value="Ribosomal proteins S24e, L23 and L15e"/>
    <property type="match status" value="1"/>
</dbReference>
<dbReference type="InterPro" id="IPR013025">
    <property type="entry name" value="Ribosomal_uL23-like"/>
</dbReference>
<evidence type="ECO:0000313" key="8">
    <source>
        <dbReference type="EMBL" id="GLI53166.1"/>
    </source>
</evidence>
<gene>
    <name evidence="6 8" type="primary">rplW</name>
    <name evidence="8" type="ORF">TISLANDTSLP1_08590</name>
</gene>
<dbReference type="PANTHER" id="PTHR11620">
    <property type="entry name" value="60S RIBOSOMAL PROTEIN L23A"/>
    <property type="match status" value="1"/>
</dbReference>
<dbReference type="EMBL" id="BSDX01000001">
    <property type="protein sequence ID" value="GLI53166.1"/>
    <property type="molecule type" value="Genomic_DNA"/>
</dbReference>
<evidence type="ECO:0000256" key="3">
    <source>
        <dbReference type="ARBA" id="ARBA00022884"/>
    </source>
</evidence>
<proteinExistence type="inferred from homology"/>
<evidence type="ECO:0000313" key="9">
    <source>
        <dbReference type="Proteomes" id="UP001144297"/>
    </source>
</evidence>
<comment type="caution">
    <text evidence="8">The sequence shown here is derived from an EMBL/GenBank/DDBJ whole genome shotgun (WGS) entry which is preliminary data.</text>
</comment>
<organism evidence="8 9">
    <name type="scientific">Thermodesulfovibrio yellowstonii</name>
    <dbReference type="NCBI Taxonomy" id="28262"/>
    <lineage>
        <taxon>Bacteria</taxon>
        <taxon>Pseudomonadati</taxon>
        <taxon>Nitrospirota</taxon>
        <taxon>Thermodesulfovibrionia</taxon>
        <taxon>Thermodesulfovibrionales</taxon>
        <taxon>Thermodesulfovibrionaceae</taxon>
        <taxon>Thermodesulfovibrio</taxon>
    </lineage>
</organism>
<dbReference type="AlphaFoldDB" id="A0A9W6GG09"/>
<evidence type="ECO:0000256" key="5">
    <source>
        <dbReference type="ARBA" id="ARBA00023274"/>
    </source>
</evidence>
<sequence length="95" mass="10741">MDIYSIIKKPVFTEKALNLKESQNKVVIEVHPDVNKVQVKKAFEEIFKVKVDSVGIINVKPKIKRVGLHFTKTKKTKKAIVTLKAGEKLDLIEGV</sequence>
<dbReference type="GO" id="GO:1990904">
    <property type="term" value="C:ribonucleoprotein complex"/>
    <property type="evidence" value="ECO:0007669"/>
    <property type="project" value="UniProtKB-KW"/>
</dbReference>